<evidence type="ECO:0000313" key="4">
    <source>
        <dbReference type="EMBL" id="GAA0595396.1"/>
    </source>
</evidence>
<comment type="catalytic activity">
    <reaction evidence="3">
        <text>O-phospho-D-serine + H2O = D-serine + phosphate</text>
        <dbReference type="Rhea" id="RHEA:24873"/>
        <dbReference type="ChEBI" id="CHEBI:15377"/>
        <dbReference type="ChEBI" id="CHEBI:35247"/>
        <dbReference type="ChEBI" id="CHEBI:43474"/>
        <dbReference type="ChEBI" id="CHEBI:58680"/>
        <dbReference type="EC" id="3.1.3.3"/>
    </reaction>
</comment>
<dbReference type="SUPFAM" id="SSF56784">
    <property type="entry name" value="HAD-like"/>
    <property type="match status" value="1"/>
</dbReference>
<dbReference type="InterPro" id="IPR051400">
    <property type="entry name" value="HAD-like_hydrolase"/>
</dbReference>
<comment type="similarity">
    <text evidence="3">Belongs to the HAD-like hydrolase superfamily.</text>
</comment>
<dbReference type="SFLD" id="SFLDG01129">
    <property type="entry name" value="C1.5:_HAD__Beta-PGM__Phosphata"/>
    <property type="match status" value="1"/>
</dbReference>
<keyword evidence="5" id="KW-1185">Reference proteome</keyword>
<evidence type="ECO:0000256" key="3">
    <source>
        <dbReference type="HAMAP-Rule" id="MF_02240"/>
    </source>
</evidence>
<dbReference type="InterPro" id="IPR023214">
    <property type="entry name" value="HAD_sf"/>
</dbReference>
<evidence type="ECO:0000256" key="2">
    <source>
        <dbReference type="ARBA" id="ARBA00022842"/>
    </source>
</evidence>
<keyword evidence="3" id="KW-0028">Amino-acid biosynthesis</keyword>
<reference evidence="4 5" key="1">
    <citation type="journal article" date="2019" name="Int. J. Syst. Evol. Microbiol.">
        <title>The Global Catalogue of Microorganisms (GCM) 10K type strain sequencing project: providing services to taxonomists for standard genome sequencing and annotation.</title>
        <authorList>
            <consortium name="The Broad Institute Genomics Platform"/>
            <consortium name="The Broad Institute Genome Sequencing Center for Infectious Disease"/>
            <person name="Wu L."/>
            <person name="Ma J."/>
        </authorList>
    </citation>
    <scope>NUCLEOTIDE SEQUENCE [LARGE SCALE GENOMIC DNA]</scope>
    <source>
        <strain evidence="4 5">JCM 15395</strain>
    </source>
</reference>
<proteinExistence type="inferred from homology"/>
<dbReference type="InterPro" id="IPR036412">
    <property type="entry name" value="HAD-like_sf"/>
</dbReference>
<protein>
    <recommendedName>
        <fullName evidence="3">Phosphoserine phosphatase</fullName>
        <shortName evidence="3">PSP</shortName>
        <ecNumber evidence="3">3.1.3.3</ecNumber>
    </recommendedName>
</protein>
<dbReference type="HAMAP" id="MF_02240">
    <property type="entry name" value="PSP"/>
    <property type="match status" value="1"/>
</dbReference>
<comment type="pathway">
    <text evidence="3">Amino-acid biosynthesis; L-serine biosynthesis; L-serine from 3-phospho-D-glycerate: step 3/3.</text>
</comment>
<dbReference type="PANTHER" id="PTHR46470">
    <property type="entry name" value="N-ACYLNEURAMINATE-9-PHOSPHATASE"/>
    <property type="match status" value="1"/>
</dbReference>
<dbReference type="InterPro" id="IPR006439">
    <property type="entry name" value="HAD-SF_hydro_IA"/>
</dbReference>
<comment type="catalytic activity">
    <reaction evidence="3">
        <text>O-phospho-L-serine + H2O = L-serine + phosphate</text>
        <dbReference type="Rhea" id="RHEA:21208"/>
        <dbReference type="ChEBI" id="CHEBI:15377"/>
        <dbReference type="ChEBI" id="CHEBI:33384"/>
        <dbReference type="ChEBI" id="CHEBI:43474"/>
        <dbReference type="ChEBI" id="CHEBI:57524"/>
        <dbReference type="EC" id="3.1.3.3"/>
    </reaction>
</comment>
<comment type="function">
    <text evidence="3">Catalyzes the last step of the phosphorylated serine biosynthetic pathway, i.e. dephosphorylation of O-phospho-L-serine to form L-serine.</text>
</comment>
<comment type="caution">
    <text evidence="4">The sequence shown here is derived from an EMBL/GenBank/DDBJ whole genome shotgun (WGS) entry which is preliminary data.</text>
</comment>
<keyword evidence="1 3" id="KW-0378">Hydrolase</keyword>
<comment type="cofactor">
    <cofactor evidence="3">
        <name>Mg(2+)</name>
        <dbReference type="ChEBI" id="CHEBI:18420"/>
    </cofactor>
    <cofactor evidence="3">
        <name>Co(2+)</name>
        <dbReference type="ChEBI" id="CHEBI:48828"/>
    </cofactor>
</comment>
<evidence type="ECO:0000313" key="5">
    <source>
        <dbReference type="Proteomes" id="UP001500866"/>
    </source>
</evidence>
<accession>A0ABN1FQ12</accession>
<dbReference type="RefSeq" id="WP_343810736.1">
    <property type="nucleotide sequence ID" value="NZ_BAAADS010000006.1"/>
</dbReference>
<sequence length="263" mass="29541">MIKAILFDLDDTLLWDKKSVAIAFRKTCEVAGQKYGVSPVKLENNVREQARLLYESFETYPFTQMIGINPFEGLWADFSDAEASFQKLSELAPAYRKKSWTRGLHEMGIDDPELGAELARTFPVMRKKNAFVYPDTFSVLNQLKDNYELLLLTNGAPSLQETKLELTPKLRNYFDAIVISGAFGRGKPDVSIFEHAVGSMNAEKDELLMVGDNLHTDILGASSAGIASVWINRDGKAAEDVQPTYEIKKLEDLLPLLESLKKR</sequence>
<dbReference type="InterPro" id="IPR044266">
    <property type="entry name" value="PSP_YsaA"/>
</dbReference>
<gene>
    <name evidence="4" type="ORF">GCM10009001_09380</name>
</gene>
<organism evidence="4 5">
    <name type="scientific">Virgibacillus siamensis</name>
    <dbReference type="NCBI Taxonomy" id="480071"/>
    <lineage>
        <taxon>Bacteria</taxon>
        <taxon>Bacillati</taxon>
        <taxon>Bacillota</taxon>
        <taxon>Bacilli</taxon>
        <taxon>Bacillales</taxon>
        <taxon>Bacillaceae</taxon>
        <taxon>Virgibacillus</taxon>
    </lineage>
</organism>
<dbReference type="GO" id="GO:0016787">
    <property type="term" value="F:hydrolase activity"/>
    <property type="evidence" value="ECO:0007669"/>
    <property type="project" value="UniProtKB-KW"/>
</dbReference>
<name>A0ABN1FQ12_9BACI</name>
<dbReference type="Gene3D" id="1.20.120.710">
    <property type="entry name" value="Haloacid dehalogenase hydrolase-like domain"/>
    <property type="match status" value="1"/>
</dbReference>
<keyword evidence="2 3" id="KW-0460">Magnesium</keyword>
<dbReference type="NCBIfam" id="TIGR01509">
    <property type="entry name" value="HAD-SF-IA-v3"/>
    <property type="match status" value="1"/>
</dbReference>
<dbReference type="Pfam" id="PF00702">
    <property type="entry name" value="Hydrolase"/>
    <property type="match status" value="1"/>
</dbReference>
<dbReference type="PANTHER" id="PTHR46470:SF3">
    <property type="entry name" value="N-ACYLNEURAMINATE-9-PHOSPHATASE"/>
    <property type="match status" value="1"/>
</dbReference>
<keyword evidence="3" id="KW-0170">Cobalt</keyword>
<dbReference type="EC" id="3.1.3.3" evidence="3"/>
<dbReference type="Proteomes" id="UP001500866">
    <property type="component" value="Unassembled WGS sequence"/>
</dbReference>
<dbReference type="NCBIfam" id="TIGR01549">
    <property type="entry name" value="HAD-SF-IA-v1"/>
    <property type="match status" value="1"/>
</dbReference>
<dbReference type="EMBL" id="BAAADS010000006">
    <property type="protein sequence ID" value="GAA0595396.1"/>
    <property type="molecule type" value="Genomic_DNA"/>
</dbReference>
<dbReference type="Gene3D" id="3.40.50.1000">
    <property type="entry name" value="HAD superfamily/HAD-like"/>
    <property type="match status" value="1"/>
</dbReference>
<dbReference type="SFLD" id="SFLDG01135">
    <property type="entry name" value="C1.5.6:_HAD__Beta-PGM__Phospha"/>
    <property type="match status" value="1"/>
</dbReference>
<dbReference type="SFLD" id="SFLDS00003">
    <property type="entry name" value="Haloacid_Dehalogenase"/>
    <property type="match status" value="1"/>
</dbReference>
<keyword evidence="3" id="KW-0718">Serine biosynthesis</keyword>
<evidence type="ECO:0000256" key="1">
    <source>
        <dbReference type="ARBA" id="ARBA00022801"/>
    </source>
</evidence>